<feature type="transmembrane region" description="Helical" evidence="2">
    <location>
        <begin position="6"/>
        <end position="26"/>
    </location>
</feature>
<dbReference type="RefSeq" id="WP_161920597.1">
    <property type="nucleotide sequence ID" value="NZ_JAACYS010000033.1"/>
</dbReference>
<protein>
    <submittedName>
        <fullName evidence="3">Uncharacterized protein</fullName>
    </submittedName>
</protein>
<proteinExistence type="predicted"/>
<keyword evidence="4" id="KW-1185">Reference proteome</keyword>
<feature type="coiled-coil region" evidence="1">
    <location>
        <begin position="29"/>
        <end position="68"/>
    </location>
</feature>
<evidence type="ECO:0000256" key="2">
    <source>
        <dbReference type="SAM" id="Phobius"/>
    </source>
</evidence>
<keyword evidence="2" id="KW-0812">Transmembrane</keyword>
<name>A0ABX0A5H7_9BACI</name>
<evidence type="ECO:0000313" key="3">
    <source>
        <dbReference type="EMBL" id="NCU17766.1"/>
    </source>
</evidence>
<accession>A0ABX0A5H7</accession>
<comment type="caution">
    <text evidence="3">The sequence shown here is derived from an EMBL/GenBank/DDBJ whole genome shotgun (WGS) entry which is preliminary data.</text>
</comment>
<evidence type="ECO:0000256" key="1">
    <source>
        <dbReference type="SAM" id="Coils"/>
    </source>
</evidence>
<dbReference type="EMBL" id="JAACYS010000033">
    <property type="protein sequence ID" value="NCU17766.1"/>
    <property type="molecule type" value="Genomic_DNA"/>
</dbReference>
<evidence type="ECO:0000313" key="4">
    <source>
        <dbReference type="Proteomes" id="UP000743899"/>
    </source>
</evidence>
<dbReference type="Proteomes" id="UP000743899">
    <property type="component" value="Unassembled WGS sequence"/>
</dbReference>
<keyword evidence="2" id="KW-1133">Transmembrane helix</keyword>
<keyword evidence="2" id="KW-0472">Membrane</keyword>
<gene>
    <name evidence="3" type="ORF">GW534_08360</name>
</gene>
<reference evidence="3 4" key="1">
    <citation type="submission" date="2020-01" db="EMBL/GenBank/DDBJ databases">
        <title>A novel Bacillus sp. from Pasinler.</title>
        <authorList>
            <person name="Adiguzel A."/>
            <person name="Ay H."/>
            <person name="Baltaci M.O."/>
        </authorList>
    </citation>
    <scope>NUCLEOTIDE SEQUENCE [LARGE SCALE GENOMIC DNA]</scope>
    <source>
        <strain evidence="3 4">P1</strain>
    </source>
</reference>
<sequence>MDILIPLTAIVMIFSVPLVAILTTHVRKSKKIQAEIIKDQLELERVKQQNYLLETEKLRLELEKMKEKDYHEIQNNKNDLNI</sequence>
<organism evidence="3 4">
    <name type="scientific">Pallidibacillus pasinlerensis</name>
    <dbReference type="NCBI Taxonomy" id="2703818"/>
    <lineage>
        <taxon>Bacteria</taxon>
        <taxon>Bacillati</taxon>
        <taxon>Bacillota</taxon>
        <taxon>Bacilli</taxon>
        <taxon>Bacillales</taxon>
        <taxon>Bacillaceae</taxon>
        <taxon>Pallidibacillus</taxon>
    </lineage>
</organism>
<keyword evidence="1" id="KW-0175">Coiled coil</keyword>